<dbReference type="EMBL" id="JAABOA010006126">
    <property type="protein sequence ID" value="KAF9570332.1"/>
    <property type="molecule type" value="Genomic_DNA"/>
</dbReference>
<keyword evidence="2" id="KW-0472">Membrane</keyword>
<keyword evidence="4" id="KW-1185">Reference proteome</keyword>
<evidence type="ECO:0000256" key="2">
    <source>
        <dbReference type="SAM" id="Phobius"/>
    </source>
</evidence>
<feature type="compositionally biased region" description="Acidic residues" evidence="1">
    <location>
        <begin position="270"/>
        <end position="284"/>
    </location>
</feature>
<feature type="region of interest" description="Disordered" evidence="1">
    <location>
        <begin position="196"/>
        <end position="291"/>
    </location>
</feature>
<feature type="transmembrane region" description="Helical" evidence="2">
    <location>
        <begin position="128"/>
        <end position="149"/>
    </location>
</feature>
<reference evidence="3" key="1">
    <citation type="journal article" date="2020" name="Fungal Divers.">
        <title>Resolving the Mortierellaceae phylogeny through synthesis of multi-gene phylogenetics and phylogenomics.</title>
        <authorList>
            <person name="Vandepol N."/>
            <person name="Liber J."/>
            <person name="Desiro A."/>
            <person name="Na H."/>
            <person name="Kennedy M."/>
            <person name="Barry K."/>
            <person name="Grigoriev I.V."/>
            <person name="Miller A.N."/>
            <person name="O'Donnell K."/>
            <person name="Stajich J.E."/>
            <person name="Bonito G."/>
        </authorList>
    </citation>
    <scope>NUCLEOTIDE SEQUENCE</scope>
    <source>
        <strain evidence="3">KOD1015</strain>
    </source>
</reference>
<feature type="non-terminal residue" evidence="3">
    <location>
        <position position="1"/>
    </location>
</feature>
<feature type="compositionally biased region" description="Basic and acidic residues" evidence="1">
    <location>
        <begin position="216"/>
        <end position="233"/>
    </location>
</feature>
<evidence type="ECO:0000256" key="1">
    <source>
        <dbReference type="SAM" id="MobiDB-lite"/>
    </source>
</evidence>
<name>A0A9P6FJN7_9FUNG</name>
<dbReference type="Proteomes" id="UP000780801">
    <property type="component" value="Unassembled WGS sequence"/>
</dbReference>
<sequence>SPQGNKAVQTFTEDIFVASFSLLWIFIPDGNAEHQEYCRFDSATIQSVFKNMFYLTKFYINPFRHVYIRANNYDLTILDNPAIEALIQYKWNTIGFKAWLIRFVSQCIYYTLIVAAAAIQIYKPRPELQLGVFIAIIIFSGMFLWLEFLQWKDHLNALMPRKLAKKKKGILRKVSKVIEAITKPLQKLSFVLTGRSPSKGKEKEKENQETYVEGSPVKKEVEESQASEIKDTEVVMLENIDEEKNTGDNQEQEEAGAQGQKAKETSDQKDEQEDEEDDKDDDIQDGSNVDGGGSLFFRSQYDLLDFFVYSMTFGTSVHHIIANGGESRHSWDLSFCIIFVFLHM</sequence>
<keyword evidence="2" id="KW-0812">Transmembrane</keyword>
<dbReference type="OrthoDB" id="2352140at2759"/>
<proteinExistence type="predicted"/>
<gene>
    <name evidence="3" type="ORF">BGW38_008755</name>
</gene>
<protein>
    <submittedName>
        <fullName evidence="3">Uncharacterized protein</fullName>
    </submittedName>
</protein>
<evidence type="ECO:0000313" key="4">
    <source>
        <dbReference type="Proteomes" id="UP000780801"/>
    </source>
</evidence>
<keyword evidence="2" id="KW-1133">Transmembrane helix</keyword>
<feature type="non-terminal residue" evidence="3">
    <location>
        <position position="344"/>
    </location>
</feature>
<feature type="compositionally biased region" description="Basic and acidic residues" evidence="1">
    <location>
        <begin position="199"/>
        <end position="208"/>
    </location>
</feature>
<feature type="transmembrane region" description="Helical" evidence="2">
    <location>
        <begin position="99"/>
        <end position="122"/>
    </location>
</feature>
<accession>A0A9P6FJN7</accession>
<organism evidence="3 4">
    <name type="scientific">Lunasporangiospora selenospora</name>
    <dbReference type="NCBI Taxonomy" id="979761"/>
    <lineage>
        <taxon>Eukaryota</taxon>
        <taxon>Fungi</taxon>
        <taxon>Fungi incertae sedis</taxon>
        <taxon>Mucoromycota</taxon>
        <taxon>Mortierellomycotina</taxon>
        <taxon>Mortierellomycetes</taxon>
        <taxon>Mortierellales</taxon>
        <taxon>Mortierellaceae</taxon>
        <taxon>Lunasporangiospora</taxon>
    </lineage>
</organism>
<dbReference type="AlphaFoldDB" id="A0A9P6FJN7"/>
<evidence type="ECO:0000313" key="3">
    <source>
        <dbReference type="EMBL" id="KAF9570332.1"/>
    </source>
</evidence>
<comment type="caution">
    <text evidence="3">The sequence shown here is derived from an EMBL/GenBank/DDBJ whole genome shotgun (WGS) entry which is preliminary data.</text>
</comment>